<sequence length="46" mass="5700">MKLIKRISYGYRHFKKLRDRIYIIQGLMFQLIPKKKSKKVKNELFT</sequence>
<evidence type="ECO:0000313" key="1">
    <source>
        <dbReference type="EMBL" id="QCA29603.1"/>
    </source>
</evidence>
<dbReference type="Proteomes" id="UP000297725">
    <property type="component" value="Unassembled WGS sequence"/>
</dbReference>
<proteinExistence type="predicted"/>
<protein>
    <submittedName>
        <fullName evidence="2">Uncharacterized protein</fullName>
    </submittedName>
</protein>
<dbReference type="EMBL" id="CP038865">
    <property type="protein sequence ID" value="QCA29603.1"/>
    <property type="molecule type" value="Genomic_DNA"/>
</dbReference>
<reference evidence="1 3" key="2">
    <citation type="journal article" date="2020" name="Int. J. Syst. Evol. Microbiol.">
        <title>Vagococcus xieshaowenii sp. nov., isolated from snow finch (Montifringilla taczanowskii) cloacal content.</title>
        <authorList>
            <person name="Ge Y."/>
            <person name="Yang J."/>
            <person name="Lai X.H."/>
            <person name="Zhang G."/>
            <person name="Jin D."/>
            <person name="Lu S."/>
            <person name="Wang B."/>
            <person name="Huang Y."/>
            <person name="Huang Y."/>
            <person name="Ren Z."/>
            <person name="Zhang X."/>
            <person name="Xu J."/>
        </authorList>
    </citation>
    <scope>NUCLEOTIDE SEQUENCE [LARGE SCALE GENOMIC DNA]</scope>
    <source>
        <strain evidence="1">Personal::cf-49</strain>
        <strain evidence="3">personal::cf-49</strain>
    </source>
</reference>
<gene>
    <name evidence="2" type="ORF">E4031_00010</name>
    <name evidence="1" type="ORF">E4Z98_05865</name>
</gene>
<dbReference type="AlphaFoldDB" id="A0AAJ5JM11"/>
<accession>A0AAJ5JM11</accession>
<evidence type="ECO:0000313" key="3">
    <source>
        <dbReference type="Proteomes" id="UP000296883"/>
    </source>
</evidence>
<evidence type="ECO:0000313" key="2">
    <source>
        <dbReference type="EMBL" id="TFZ43469.1"/>
    </source>
</evidence>
<dbReference type="Proteomes" id="UP000296883">
    <property type="component" value="Chromosome"/>
</dbReference>
<name>A0AAJ5JM11_9ENTE</name>
<dbReference type="EMBL" id="SRHU01000001">
    <property type="protein sequence ID" value="TFZ43469.1"/>
    <property type="molecule type" value="Genomic_DNA"/>
</dbReference>
<evidence type="ECO:0000313" key="4">
    <source>
        <dbReference type="Proteomes" id="UP000297725"/>
    </source>
</evidence>
<reference evidence="2 4" key="1">
    <citation type="submission" date="2019-03" db="EMBL/GenBank/DDBJ databases">
        <title>Vagococcus sp. was isolated fron gut of Carduelis flavirostris.</title>
        <authorList>
            <person name="Ge Y."/>
        </authorList>
    </citation>
    <scope>NUCLEOTIDE SEQUENCE [LARGE SCALE GENOMIC DNA]</scope>
    <source>
        <strain evidence="2 4">CF-210</strain>
    </source>
</reference>
<keyword evidence="3" id="KW-1185">Reference proteome</keyword>
<organism evidence="2 4">
    <name type="scientific">Vagococcus xieshaowenii</name>
    <dbReference type="NCBI Taxonomy" id="2562451"/>
    <lineage>
        <taxon>Bacteria</taxon>
        <taxon>Bacillati</taxon>
        <taxon>Bacillota</taxon>
        <taxon>Bacilli</taxon>
        <taxon>Lactobacillales</taxon>
        <taxon>Enterococcaceae</taxon>
        <taxon>Vagococcus</taxon>
    </lineage>
</organism>